<feature type="compositionally biased region" description="Basic and acidic residues" evidence="1">
    <location>
        <begin position="62"/>
        <end position="75"/>
    </location>
</feature>
<feature type="compositionally biased region" description="Polar residues" evidence="1">
    <location>
        <begin position="47"/>
        <end position="61"/>
    </location>
</feature>
<sequence length="75" mass="8025">MSSTSQSASSSNVDASTKTFLVVSMFEGPNSEVNDLVSALRALVQTQGNGHTNNTLANNTAGKRDLTSERDRRNH</sequence>
<keyword evidence="3" id="KW-1185">Reference proteome</keyword>
<evidence type="ECO:0000313" key="3">
    <source>
        <dbReference type="Proteomes" id="UP001148786"/>
    </source>
</evidence>
<proteinExistence type="predicted"/>
<reference evidence="2" key="1">
    <citation type="submission" date="2022-07" db="EMBL/GenBank/DDBJ databases">
        <title>Genome Sequence of Agrocybe chaxingu.</title>
        <authorList>
            <person name="Buettner E."/>
        </authorList>
    </citation>
    <scope>NUCLEOTIDE SEQUENCE</scope>
    <source>
        <strain evidence="2">MP-N11</strain>
    </source>
</reference>
<dbReference type="EMBL" id="JANKHO010000089">
    <property type="protein sequence ID" value="KAJ3515586.1"/>
    <property type="molecule type" value="Genomic_DNA"/>
</dbReference>
<dbReference type="Proteomes" id="UP001148786">
    <property type="component" value="Unassembled WGS sequence"/>
</dbReference>
<accession>A0A9W8MZL2</accession>
<feature type="region of interest" description="Disordered" evidence="1">
    <location>
        <begin position="47"/>
        <end position="75"/>
    </location>
</feature>
<comment type="caution">
    <text evidence="2">The sequence shown here is derived from an EMBL/GenBank/DDBJ whole genome shotgun (WGS) entry which is preliminary data.</text>
</comment>
<name>A0A9W8MZL2_9AGAR</name>
<evidence type="ECO:0000256" key="1">
    <source>
        <dbReference type="SAM" id="MobiDB-lite"/>
    </source>
</evidence>
<gene>
    <name evidence="2" type="ORF">NLJ89_g1663</name>
</gene>
<organism evidence="2 3">
    <name type="scientific">Agrocybe chaxingu</name>
    <dbReference type="NCBI Taxonomy" id="84603"/>
    <lineage>
        <taxon>Eukaryota</taxon>
        <taxon>Fungi</taxon>
        <taxon>Dikarya</taxon>
        <taxon>Basidiomycota</taxon>
        <taxon>Agaricomycotina</taxon>
        <taxon>Agaricomycetes</taxon>
        <taxon>Agaricomycetidae</taxon>
        <taxon>Agaricales</taxon>
        <taxon>Agaricineae</taxon>
        <taxon>Strophariaceae</taxon>
        <taxon>Agrocybe</taxon>
    </lineage>
</organism>
<dbReference type="AlphaFoldDB" id="A0A9W8MZL2"/>
<protein>
    <submittedName>
        <fullName evidence="2">Uncharacterized protein</fullName>
    </submittedName>
</protein>
<evidence type="ECO:0000313" key="2">
    <source>
        <dbReference type="EMBL" id="KAJ3515586.1"/>
    </source>
</evidence>